<dbReference type="FunFam" id="3.30.70.560:FF:000001">
    <property type="entry name" value="2-amino-4-hydroxy-6-hydroxymethyldihydropteridine pyrophosphokinase"/>
    <property type="match status" value="1"/>
</dbReference>
<name>A0AAI9I081_PROST</name>
<keyword evidence="6" id="KW-0547">Nucleotide-binding</keyword>
<dbReference type="PANTHER" id="PTHR43071">
    <property type="entry name" value="2-AMINO-4-HYDROXY-6-HYDROXYMETHYLDIHYDROPTERIDINE PYROPHOSPHOKINASE"/>
    <property type="match status" value="1"/>
</dbReference>
<dbReference type="SUPFAM" id="SSF55083">
    <property type="entry name" value="6-hydroxymethyl-7,8-dihydropterin pyrophosphokinase, HPPK"/>
    <property type="match status" value="1"/>
</dbReference>
<protein>
    <recommendedName>
        <fullName evidence="4">2-amino-4-hydroxy-6-hydroxymethyldihydropteridine pyrophosphokinase</fullName>
        <ecNumber evidence="3">2.7.6.3</ecNumber>
    </recommendedName>
    <alternativeName>
        <fullName evidence="11">6-hydroxymethyl-7,8-dihydropterin pyrophosphokinase</fullName>
    </alternativeName>
    <alternativeName>
        <fullName evidence="12">7,8-dihydro-6-hydroxymethylpterin-pyrophosphokinase</fullName>
    </alternativeName>
</protein>
<dbReference type="GO" id="GO:0005524">
    <property type="term" value="F:ATP binding"/>
    <property type="evidence" value="ECO:0007669"/>
    <property type="project" value="UniProtKB-KW"/>
</dbReference>
<evidence type="ECO:0000256" key="9">
    <source>
        <dbReference type="ARBA" id="ARBA00022909"/>
    </source>
</evidence>
<dbReference type="GO" id="GO:0046656">
    <property type="term" value="P:folic acid biosynthetic process"/>
    <property type="evidence" value="ECO:0007669"/>
    <property type="project" value="UniProtKB-KW"/>
</dbReference>
<dbReference type="Proteomes" id="UP001495779">
    <property type="component" value="Unassembled WGS sequence"/>
</dbReference>
<dbReference type="CDD" id="cd00483">
    <property type="entry name" value="HPPK"/>
    <property type="match status" value="1"/>
</dbReference>
<evidence type="ECO:0000313" key="16">
    <source>
        <dbReference type="Proteomes" id="UP001495779"/>
    </source>
</evidence>
<comment type="pathway">
    <text evidence="1">Cofactor biosynthesis; tetrahydrofolate biosynthesis; 2-amino-4-hydroxy-6-hydroxymethyl-7,8-dihydropteridine diphosphate from 7,8-dihydroneopterin triphosphate: step 4/4.</text>
</comment>
<evidence type="ECO:0000256" key="7">
    <source>
        <dbReference type="ARBA" id="ARBA00022777"/>
    </source>
</evidence>
<dbReference type="InterPro" id="IPR000550">
    <property type="entry name" value="Hppk"/>
</dbReference>
<keyword evidence="9" id="KW-0289">Folate biosynthesis</keyword>
<dbReference type="GO" id="GO:0003848">
    <property type="term" value="F:2-amino-4-hydroxy-6-hydroxymethyldihydropteridine diphosphokinase activity"/>
    <property type="evidence" value="ECO:0007669"/>
    <property type="project" value="UniProtKB-EC"/>
</dbReference>
<dbReference type="EMBL" id="JAGSRH010000016">
    <property type="protein sequence ID" value="MER5077594.1"/>
    <property type="molecule type" value="Genomic_DNA"/>
</dbReference>
<dbReference type="GO" id="GO:0016301">
    <property type="term" value="F:kinase activity"/>
    <property type="evidence" value="ECO:0007669"/>
    <property type="project" value="UniProtKB-KW"/>
</dbReference>
<comment type="function">
    <text evidence="10">Catalyzes the transfer of pyrophosphate from adenosine triphosphate (ATP) to 6-hydroxymethyl-7,8-dihydropterin, an enzymatic step in folate biosynthesis pathway.</text>
</comment>
<dbReference type="Pfam" id="PF01288">
    <property type="entry name" value="HPPK"/>
    <property type="match status" value="1"/>
</dbReference>
<evidence type="ECO:0000256" key="8">
    <source>
        <dbReference type="ARBA" id="ARBA00022840"/>
    </source>
</evidence>
<evidence type="ECO:0000313" key="14">
    <source>
        <dbReference type="EMBL" id="EMP9433043.1"/>
    </source>
</evidence>
<evidence type="ECO:0000256" key="6">
    <source>
        <dbReference type="ARBA" id="ARBA00022741"/>
    </source>
</evidence>
<dbReference type="PROSITE" id="PS00794">
    <property type="entry name" value="HPPK"/>
    <property type="match status" value="1"/>
</dbReference>
<organism evidence="14">
    <name type="scientific">Providencia stuartii</name>
    <dbReference type="NCBI Taxonomy" id="588"/>
    <lineage>
        <taxon>Bacteria</taxon>
        <taxon>Pseudomonadati</taxon>
        <taxon>Pseudomonadota</taxon>
        <taxon>Gammaproteobacteria</taxon>
        <taxon>Enterobacterales</taxon>
        <taxon>Morganellaceae</taxon>
        <taxon>Providencia</taxon>
    </lineage>
</organism>
<feature type="domain" description="7,8-dihydro-6-hydroxymethylpterin-pyrophosphokinase" evidence="13">
    <location>
        <begin position="89"/>
        <end position="100"/>
    </location>
</feature>
<evidence type="ECO:0000259" key="13">
    <source>
        <dbReference type="PROSITE" id="PS00794"/>
    </source>
</evidence>
<evidence type="ECO:0000256" key="11">
    <source>
        <dbReference type="ARBA" id="ARBA00029766"/>
    </source>
</evidence>
<accession>A0AAI9I081</accession>
<evidence type="ECO:0000256" key="2">
    <source>
        <dbReference type="ARBA" id="ARBA00005810"/>
    </source>
</evidence>
<dbReference type="NCBIfam" id="TIGR01498">
    <property type="entry name" value="folK"/>
    <property type="match status" value="1"/>
</dbReference>
<keyword evidence="7" id="KW-0418">Kinase</keyword>
<reference evidence="15 16" key="1">
    <citation type="submission" date="2021-04" db="EMBL/GenBank/DDBJ databases">
        <title>Determining the burden of carbapenem-resistant Enterobacterales from a tertiary public heath setting in Bangladesh: a clinical, epidemiological, and molecular study.</title>
        <authorList>
            <person name="Farzana R."/>
            <person name="Walsh T.R."/>
        </authorList>
    </citation>
    <scope>NUCLEOTIDE SEQUENCE [LARGE SCALE GENOMIC DNA]</scope>
    <source>
        <strain evidence="15">Dmpro_s316</strain>
        <strain evidence="16">dmpro_s316</strain>
    </source>
</reference>
<dbReference type="EC" id="2.7.6.3" evidence="3"/>
<evidence type="ECO:0000256" key="3">
    <source>
        <dbReference type="ARBA" id="ARBA00013253"/>
    </source>
</evidence>
<evidence type="ECO:0000256" key="5">
    <source>
        <dbReference type="ARBA" id="ARBA00022679"/>
    </source>
</evidence>
<reference evidence="14" key="2">
    <citation type="submission" date="2024-02" db="EMBL/GenBank/DDBJ databases">
        <authorList>
            <consortium name="Clinical and Environmental Microbiology Branch: Whole genome sequencing antimicrobial resistance pathogens in the healthcare setting"/>
        </authorList>
    </citation>
    <scope>NUCLEOTIDE SEQUENCE</scope>
    <source>
        <strain evidence="14">2020GO-00142</strain>
    </source>
</reference>
<keyword evidence="8" id="KW-0067">ATP-binding</keyword>
<gene>
    <name evidence="14" type="primary">folK</name>
    <name evidence="14" type="ORF">JRA39_002095</name>
    <name evidence="15" type="ORF">KDV35_12105</name>
</gene>
<keyword evidence="5 14" id="KW-0808">Transferase</keyword>
<evidence type="ECO:0000256" key="10">
    <source>
        <dbReference type="ARBA" id="ARBA00029409"/>
    </source>
</evidence>
<dbReference type="EMBL" id="AAZDVE040000013">
    <property type="protein sequence ID" value="EMP9433043.1"/>
    <property type="molecule type" value="Genomic_DNA"/>
</dbReference>
<comment type="similarity">
    <text evidence="2">Belongs to the HPPK family.</text>
</comment>
<dbReference type="AlphaFoldDB" id="A0AAI9I081"/>
<comment type="caution">
    <text evidence="14">The sequence shown here is derived from an EMBL/GenBank/DDBJ whole genome shotgun (WGS) entry which is preliminary data.</text>
</comment>
<evidence type="ECO:0000313" key="15">
    <source>
        <dbReference type="EMBL" id="MER5077594.1"/>
    </source>
</evidence>
<dbReference type="RefSeq" id="WP_154622204.1">
    <property type="nucleotide sequence ID" value="NZ_CP095443.1"/>
</dbReference>
<dbReference type="Gene3D" id="3.30.70.560">
    <property type="entry name" value="7,8-Dihydro-6-hydroxymethylpterin-pyrophosphokinase HPPK"/>
    <property type="match status" value="1"/>
</dbReference>
<evidence type="ECO:0000256" key="12">
    <source>
        <dbReference type="ARBA" id="ARBA00033413"/>
    </source>
</evidence>
<sequence>MELVYIAIGSNLGEPLKQAQQAIEALNAIPKSRVAKTSSIYRTKPLGPQDQNDFLNIAVLLETELEPETLLDHTQRIELELGRVRKAERWGPRTLDLDIMLFGHQVINTPRLTVPHYGLKEREFMLYPLYEIAPNLIFPDGEQLSERLTHVPRNGLTYWDITV</sequence>
<evidence type="ECO:0000256" key="4">
    <source>
        <dbReference type="ARBA" id="ARBA00016218"/>
    </source>
</evidence>
<dbReference type="PANTHER" id="PTHR43071:SF1">
    <property type="entry name" value="2-AMINO-4-HYDROXY-6-HYDROXYMETHYLDIHYDROPTERIDINE PYROPHOSPHOKINASE"/>
    <property type="match status" value="1"/>
</dbReference>
<proteinExistence type="inferred from homology"/>
<evidence type="ECO:0000256" key="1">
    <source>
        <dbReference type="ARBA" id="ARBA00005051"/>
    </source>
</evidence>
<dbReference type="InterPro" id="IPR035907">
    <property type="entry name" value="Hppk_sf"/>
</dbReference>